<accession>A0A1C7LKU7</accession>
<organism evidence="1 2">
    <name type="scientific">Grifola frondosa</name>
    <name type="common">Maitake</name>
    <name type="synonym">Polyporus frondosus</name>
    <dbReference type="NCBI Taxonomy" id="5627"/>
    <lineage>
        <taxon>Eukaryota</taxon>
        <taxon>Fungi</taxon>
        <taxon>Dikarya</taxon>
        <taxon>Basidiomycota</taxon>
        <taxon>Agaricomycotina</taxon>
        <taxon>Agaricomycetes</taxon>
        <taxon>Polyporales</taxon>
        <taxon>Grifolaceae</taxon>
        <taxon>Grifola</taxon>
    </lineage>
</organism>
<reference evidence="1 2" key="1">
    <citation type="submission" date="2016-03" db="EMBL/GenBank/DDBJ databases">
        <title>Whole genome sequencing of Grifola frondosa 9006-11.</title>
        <authorList>
            <person name="Min B."/>
            <person name="Park H."/>
            <person name="Kim J.-G."/>
            <person name="Cho H."/>
            <person name="Oh Y.-L."/>
            <person name="Kong W.-S."/>
            <person name="Choi I.-G."/>
        </authorList>
    </citation>
    <scope>NUCLEOTIDE SEQUENCE [LARGE SCALE GENOMIC DNA]</scope>
    <source>
        <strain evidence="1 2">9006-11</strain>
    </source>
</reference>
<keyword evidence="2" id="KW-1185">Reference proteome</keyword>
<name>A0A1C7LKU7_GRIFR</name>
<evidence type="ECO:0000313" key="2">
    <source>
        <dbReference type="Proteomes" id="UP000092993"/>
    </source>
</evidence>
<sequence length="176" mass="19563">MQAILKPLIQAGHDGVEMVCVDGRICRVHPILAAYIADHPEQCLVSACQENCCPKCTVHPKKTCTLDLLHQLHKGVFKDHTVSWVTACMDGGAAQIDQCFKAMPPHSTLRHFKKRISLVSQWTGMEYKNMEKVFLGVLTGVTNPAVLHAVRVVLDFIYYAHFEAHSDSLLALLNDA</sequence>
<proteinExistence type="predicted"/>
<dbReference type="OrthoDB" id="2796873at2759"/>
<gene>
    <name evidence="1" type="ORF">A0H81_14646</name>
</gene>
<dbReference type="Pfam" id="PF18759">
    <property type="entry name" value="Plavaka"/>
    <property type="match status" value="1"/>
</dbReference>
<protein>
    <submittedName>
        <fullName evidence="1">Uncharacterized protein</fullName>
    </submittedName>
</protein>
<dbReference type="Proteomes" id="UP000092993">
    <property type="component" value="Unassembled WGS sequence"/>
</dbReference>
<dbReference type="EMBL" id="LUGG01000045">
    <property type="protein sequence ID" value="OBZ65361.1"/>
    <property type="molecule type" value="Genomic_DNA"/>
</dbReference>
<dbReference type="InterPro" id="IPR041078">
    <property type="entry name" value="Plavaka"/>
</dbReference>
<dbReference type="AlphaFoldDB" id="A0A1C7LKU7"/>
<evidence type="ECO:0000313" key="1">
    <source>
        <dbReference type="EMBL" id="OBZ65361.1"/>
    </source>
</evidence>
<comment type="caution">
    <text evidence="1">The sequence shown here is derived from an EMBL/GenBank/DDBJ whole genome shotgun (WGS) entry which is preliminary data.</text>
</comment>